<dbReference type="InterPro" id="IPR029063">
    <property type="entry name" value="SAM-dependent_MTases_sf"/>
</dbReference>
<evidence type="ECO:0000313" key="2">
    <source>
        <dbReference type="Proteomes" id="UP000232693"/>
    </source>
</evidence>
<dbReference type="FunFam" id="3.40.50.150:FF:000554">
    <property type="entry name" value="Cation-transporting ATPase"/>
    <property type="match status" value="1"/>
</dbReference>
<keyword evidence="1" id="KW-0489">Methyltransferase</keyword>
<reference evidence="1 2" key="1">
    <citation type="submission" date="2017-12" db="EMBL/GenBank/DDBJ databases">
        <title>Kangiella profundi FT102 completed genome.</title>
        <authorList>
            <person name="Xu J."/>
            <person name="Wang J."/>
            <person name="Lu Y."/>
        </authorList>
    </citation>
    <scope>NUCLEOTIDE SEQUENCE [LARGE SCALE GENOMIC DNA]</scope>
    <source>
        <strain evidence="1 2">FT102</strain>
    </source>
</reference>
<sequence length="344" mass="40669">MIAQAINLIEKGLLPDRLVRLGIRKLCEQRLTEESAYDCEEQAERYHAFLQELKSSEVAIKTDKANEQHYEVPAQFYHYALGKNLKYSSAYWPENVKNLDQAEQAMLDLYAKRGEFVDGQDILELGCGWGSLTLYLAAKYPNSTITGVSNSNSQREHIQQQAKERGLTNITIITQDINQFDPGRQFDRIISIEMFEHVRNYEVLFERVSQWLKDEGKVFLHVFCHRYLMYPFQEEGDDNWMGRYFFSGGQMPAADTFLNFQQKLQIERRWLVNGQHYEKTSNAWLENMDKHQKEIMPLFETVYGKDFAKIWFQRWRIFFMACAELFGYADGNEWMVAHYRFVKK</sequence>
<dbReference type="GO" id="GO:0008168">
    <property type="term" value="F:methyltransferase activity"/>
    <property type="evidence" value="ECO:0007669"/>
    <property type="project" value="UniProtKB-KW"/>
</dbReference>
<dbReference type="CDD" id="cd02440">
    <property type="entry name" value="AdoMet_MTases"/>
    <property type="match status" value="1"/>
</dbReference>
<proteinExistence type="predicted"/>
<protein>
    <submittedName>
        <fullName evidence="1">SAM-dependent methyltransferase</fullName>
    </submittedName>
</protein>
<dbReference type="Pfam" id="PF02353">
    <property type="entry name" value="CMAS"/>
    <property type="match status" value="1"/>
</dbReference>
<evidence type="ECO:0000313" key="1">
    <source>
        <dbReference type="EMBL" id="AUD79762.1"/>
    </source>
</evidence>
<dbReference type="PANTHER" id="PTHR43832">
    <property type="match status" value="1"/>
</dbReference>
<dbReference type="EMBL" id="CP025120">
    <property type="protein sequence ID" value="AUD79762.1"/>
    <property type="molecule type" value="Genomic_DNA"/>
</dbReference>
<organism evidence="1 2">
    <name type="scientific">Kangiella profundi</name>
    <dbReference type="NCBI Taxonomy" id="1561924"/>
    <lineage>
        <taxon>Bacteria</taxon>
        <taxon>Pseudomonadati</taxon>
        <taxon>Pseudomonadota</taxon>
        <taxon>Gammaproteobacteria</taxon>
        <taxon>Kangiellales</taxon>
        <taxon>Kangiellaceae</taxon>
        <taxon>Kangiella</taxon>
    </lineage>
</organism>
<dbReference type="PANTHER" id="PTHR43832:SF1">
    <property type="entry name" value="S-ADENOSYL-L-METHIONINE-DEPENDENT METHYLTRANSFERASES SUPERFAMILY PROTEIN"/>
    <property type="match status" value="1"/>
</dbReference>
<accession>A0A2K9AQ65</accession>
<keyword evidence="2" id="KW-1185">Reference proteome</keyword>
<gene>
    <name evidence="1" type="ORF">CW740_11100</name>
</gene>
<dbReference type="OrthoDB" id="9782855at2"/>
<dbReference type="Gene3D" id="3.40.50.150">
    <property type="entry name" value="Vaccinia Virus protein VP39"/>
    <property type="match status" value="1"/>
</dbReference>
<dbReference type="KEGG" id="kpd:CW740_11100"/>
<dbReference type="SUPFAM" id="SSF53335">
    <property type="entry name" value="S-adenosyl-L-methionine-dependent methyltransferases"/>
    <property type="match status" value="1"/>
</dbReference>
<dbReference type="GO" id="GO:0032259">
    <property type="term" value="P:methylation"/>
    <property type="evidence" value="ECO:0007669"/>
    <property type="project" value="UniProtKB-KW"/>
</dbReference>
<dbReference type="RefSeq" id="WP_106647557.1">
    <property type="nucleotide sequence ID" value="NZ_BMGO01000001.1"/>
</dbReference>
<dbReference type="AlphaFoldDB" id="A0A2K9AQ65"/>
<name>A0A2K9AQ65_9GAMM</name>
<keyword evidence="1" id="KW-0808">Transferase</keyword>
<dbReference type="Proteomes" id="UP000232693">
    <property type="component" value="Chromosome"/>
</dbReference>